<name>A0A162IB06_9EURO</name>
<dbReference type="GO" id="GO:0004843">
    <property type="term" value="F:cysteine-type deubiquitinase activity"/>
    <property type="evidence" value="ECO:0007669"/>
    <property type="project" value="UniProtKB-UniRule"/>
</dbReference>
<dbReference type="FunFam" id="3.40.532.10:FF:000010">
    <property type="entry name" value="Ubiquitin carboxyl-terminal hydrolase"/>
    <property type="match status" value="1"/>
</dbReference>
<evidence type="ECO:0000256" key="4">
    <source>
        <dbReference type="ARBA" id="ARBA00022801"/>
    </source>
</evidence>
<comment type="catalytic activity">
    <reaction evidence="1 6 7">
        <text>Thiol-dependent hydrolysis of ester, thioester, amide, peptide and isopeptide bonds formed by the C-terminal Gly of ubiquitin (a 76-residue protein attached to proteins as an intracellular targeting signal).</text>
        <dbReference type="EC" id="3.4.19.12"/>
    </reaction>
</comment>
<organism evidence="10 11">
    <name type="scientific">Ascosphaera apis ARSEF 7405</name>
    <dbReference type="NCBI Taxonomy" id="392613"/>
    <lineage>
        <taxon>Eukaryota</taxon>
        <taxon>Fungi</taxon>
        <taxon>Dikarya</taxon>
        <taxon>Ascomycota</taxon>
        <taxon>Pezizomycotina</taxon>
        <taxon>Eurotiomycetes</taxon>
        <taxon>Eurotiomycetidae</taxon>
        <taxon>Onygenales</taxon>
        <taxon>Ascosphaeraceae</taxon>
        <taxon>Ascosphaera</taxon>
    </lineage>
</organism>
<keyword evidence="2 6" id="KW-0645">Protease</keyword>
<keyword evidence="4 6" id="KW-0378">Hydrolase</keyword>
<evidence type="ECO:0000256" key="2">
    <source>
        <dbReference type="ARBA" id="ARBA00022670"/>
    </source>
</evidence>
<dbReference type="PANTHER" id="PTHR10589:SF29">
    <property type="entry name" value="UBIQUITIN CARBOXYL-TERMINAL HYDROLASE"/>
    <property type="match status" value="1"/>
</dbReference>
<sequence>MPAVKRKQSVGSDVGGREGDHIAPFASTSIVSLTPEERAQWNGFCEIESEPAFFNAMLREFGVEGVRVQEVVSLDKELDFMLHKPIYGLIFLFHWHEDDPHKQEMSCPEHIWFANQTSDYACATVALLNTINNAEGIELGEELKHFKEFTKTFTPALRGIALNNFEFVKRVHNSFARKMDILSADLQLKNEATERRRASKNVGENDDRSESGFHFIAFVPVKGEVWKFDGLERQPQNIGRHGDDWLNVARPELQARMAAYADDEIEFSLLSLARDPLIDLRARLCSNIKTLTSIDAHLARVGVDIESSDSEKGTLRGPDASYGITQSMLDKEDMTNALKTINASTSNDELTKYRDKIAEEQRDIRESITSEQQTRNKEEEYVNQRRHDYRPPVEKWIRILAHKGNIQQLIAEADS</sequence>
<dbReference type="GO" id="GO:0016579">
    <property type="term" value="P:protein deubiquitination"/>
    <property type="evidence" value="ECO:0007669"/>
    <property type="project" value="TreeGrafter"/>
</dbReference>
<comment type="caution">
    <text evidence="10">The sequence shown here is derived from an EMBL/GenBank/DDBJ whole genome shotgun (WGS) entry which is preliminary data.</text>
</comment>
<feature type="region of interest" description="Disordered" evidence="8">
    <location>
        <begin position="363"/>
        <end position="384"/>
    </location>
</feature>
<proteinExistence type="inferred from homology"/>
<evidence type="ECO:0000259" key="9">
    <source>
        <dbReference type="PROSITE" id="PS52048"/>
    </source>
</evidence>
<keyword evidence="5 6" id="KW-0788">Thiol protease</keyword>
<dbReference type="Gene3D" id="3.40.532.10">
    <property type="entry name" value="Peptidase C12, ubiquitin carboxyl-terminal hydrolase"/>
    <property type="match status" value="1"/>
</dbReference>
<dbReference type="InterPro" id="IPR036959">
    <property type="entry name" value="Peptidase_C12_UCH_sf"/>
</dbReference>
<protein>
    <recommendedName>
        <fullName evidence="7">Ubiquitin carboxyl-terminal hydrolase</fullName>
        <ecNumber evidence="7">3.4.19.12</ecNumber>
    </recommendedName>
</protein>
<evidence type="ECO:0000256" key="7">
    <source>
        <dbReference type="RuleBase" id="RU361215"/>
    </source>
</evidence>
<evidence type="ECO:0000256" key="5">
    <source>
        <dbReference type="ARBA" id="ARBA00022807"/>
    </source>
</evidence>
<feature type="active site" description="Proton donor" evidence="6">
    <location>
        <position position="214"/>
    </location>
</feature>
<evidence type="ECO:0000256" key="3">
    <source>
        <dbReference type="ARBA" id="ARBA00022786"/>
    </source>
</evidence>
<feature type="domain" description="UCH catalytic" evidence="9">
    <location>
        <begin position="43"/>
        <end position="274"/>
    </location>
</feature>
<evidence type="ECO:0000256" key="6">
    <source>
        <dbReference type="PROSITE-ProRule" id="PRU01393"/>
    </source>
</evidence>
<keyword evidence="3 6" id="KW-0833">Ubl conjugation pathway</keyword>
<dbReference type="Proteomes" id="UP000242877">
    <property type="component" value="Unassembled WGS sequence"/>
</dbReference>
<dbReference type="OrthoDB" id="1924260at2759"/>
<feature type="site" description="Transition state stabilizer" evidence="6">
    <location>
        <position position="116"/>
    </location>
</feature>
<feature type="active site" description="Nucleophile" evidence="6">
    <location>
        <position position="122"/>
    </location>
</feature>
<dbReference type="InterPro" id="IPR038765">
    <property type="entry name" value="Papain-like_cys_pep_sf"/>
</dbReference>
<dbReference type="PANTHER" id="PTHR10589">
    <property type="entry name" value="UBIQUITIN CARBOXYL-TERMINAL HYDROLASE"/>
    <property type="match status" value="1"/>
</dbReference>
<dbReference type="EMBL" id="AZGZ01000015">
    <property type="protein sequence ID" value="KZZ90943.1"/>
    <property type="molecule type" value="Genomic_DNA"/>
</dbReference>
<dbReference type="VEuPathDB" id="FungiDB:AAP_03584"/>
<dbReference type="AlphaFoldDB" id="A0A162IB06"/>
<evidence type="ECO:0000313" key="11">
    <source>
        <dbReference type="Proteomes" id="UP000242877"/>
    </source>
</evidence>
<evidence type="ECO:0000256" key="1">
    <source>
        <dbReference type="ARBA" id="ARBA00000707"/>
    </source>
</evidence>
<comment type="similarity">
    <text evidence="6 7">Belongs to the peptidase C12 family.</text>
</comment>
<dbReference type="Pfam" id="PF01088">
    <property type="entry name" value="Peptidase_C12"/>
    <property type="match status" value="1"/>
</dbReference>
<evidence type="ECO:0000313" key="10">
    <source>
        <dbReference type="EMBL" id="KZZ90943.1"/>
    </source>
</evidence>
<dbReference type="EC" id="3.4.19.12" evidence="7"/>
<dbReference type="GO" id="GO:0005737">
    <property type="term" value="C:cytoplasm"/>
    <property type="evidence" value="ECO:0007669"/>
    <property type="project" value="TreeGrafter"/>
</dbReference>
<dbReference type="CDD" id="cd09617">
    <property type="entry name" value="Peptidase_C12_UCH37_BAP1"/>
    <property type="match status" value="1"/>
</dbReference>
<feature type="site" description="Important for enzyme activity" evidence="6">
    <location>
        <position position="229"/>
    </location>
</feature>
<dbReference type="PROSITE" id="PS52048">
    <property type="entry name" value="UCH_DOMAIN"/>
    <property type="match status" value="1"/>
</dbReference>
<dbReference type="SUPFAM" id="SSF54001">
    <property type="entry name" value="Cysteine proteinases"/>
    <property type="match status" value="1"/>
</dbReference>
<dbReference type="InterPro" id="IPR001578">
    <property type="entry name" value="Peptidase_C12_UCH"/>
</dbReference>
<dbReference type="PRINTS" id="PR00707">
    <property type="entry name" value="UBCTHYDRLASE"/>
</dbReference>
<gene>
    <name evidence="10" type="ORF">AAP_03584</name>
</gene>
<evidence type="ECO:0000256" key="8">
    <source>
        <dbReference type="SAM" id="MobiDB-lite"/>
    </source>
</evidence>
<accession>A0A162IB06</accession>
<dbReference type="GO" id="GO:0006511">
    <property type="term" value="P:ubiquitin-dependent protein catabolic process"/>
    <property type="evidence" value="ECO:0007669"/>
    <property type="project" value="UniProtKB-UniRule"/>
</dbReference>
<feature type="region of interest" description="Disordered" evidence="8">
    <location>
        <begin position="1"/>
        <end position="21"/>
    </location>
</feature>
<keyword evidence="11" id="KW-1185">Reference proteome</keyword>
<reference evidence="10 11" key="1">
    <citation type="journal article" date="2016" name="Genome Biol. Evol.">
        <title>Divergent and convergent evolution of fungal pathogenicity.</title>
        <authorList>
            <person name="Shang Y."/>
            <person name="Xiao G."/>
            <person name="Zheng P."/>
            <person name="Cen K."/>
            <person name="Zhan S."/>
            <person name="Wang C."/>
        </authorList>
    </citation>
    <scope>NUCLEOTIDE SEQUENCE [LARGE SCALE GENOMIC DNA]</scope>
    <source>
        <strain evidence="10 11">ARSEF 7405</strain>
    </source>
</reference>